<dbReference type="OrthoDB" id="145323at2"/>
<proteinExistence type="predicted"/>
<dbReference type="KEGG" id="kbs:EPA93_44275"/>
<gene>
    <name evidence="3" type="ORF">EPA93_44275</name>
</gene>
<organism evidence="3 4">
    <name type="scientific">Ktedonosporobacter rubrisoli</name>
    <dbReference type="NCBI Taxonomy" id="2509675"/>
    <lineage>
        <taxon>Bacteria</taxon>
        <taxon>Bacillati</taxon>
        <taxon>Chloroflexota</taxon>
        <taxon>Ktedonobacteria</taxon>
        <taxon>Ktedonobacterales</taxon>
        <taxon>Ktedonosporobacteraceae</taxon>
        <taxon>Ktedonosporobacter</taxon>
    </lineage>
</organism>
<evidence type="ECO:0008006" key="5">
    <source>
        <dbReference type="Google" id="ProtNLM"/>
    </source>
</evidence>
<keyword evidence="4" id="KW-1185">Reference proteome</keyword>
<accession>A0A4P6K3W2</accession>
<dbReference type="InterPro" id="IPR023809">
    <property type="entry name" value="Thiopep_bacteriocin_synth_dom"/>
</dbReference>
<evidence type="ECO:0000259" key="2">
    <source>
        <dbReference type="Pfam" id="PF14028"/>
    </source>
</evidence>
<evidence type="ECO:0000313" key="4">
    <source>
        <dbReference type="Proteomes" id="UP000290365"/>
    </source>
</evidence>
<dbReference type="RefSeq" id="WP_129893682.1">
    <property type="nucleotide sequence ID" value="NZ_CP035758.1"/>
</dbReference>
<feature type="domain" description="Lantibiotic dehydratase N-terminal" evidence="1">
    <location>
        <begin position="73"/>
        <end position="734"/>
    </location>
</feature>
<name>A0A4P6K3W2_KTERU</name>
<sequence>MAEETSPSISSYALYQPAAIYMLRTPVLPATRFQEITTNTSVAISTLAEDDVDATIDAQQQKCYSLLQTLAHSPELQLALEVASPALLASLNRSAGSEQKISPRTERSYASFLRYLIRMSTRPTPFGLFAGVAAGTFDTQTALILAVPTFHHIRTLPDMDWLLALIEEIEKSPAFLPQSRLRTNQTLYISGERIILPYADAYGRYDNRTISLSATSVVRRVLELARQEIAYVDLHARLLESFPQATSAHVDTLLQQLWEHRFLLSQLHPPLLEGSPLHYVAHVLAQLEGQGQLHTALEHIKQQLSAFDAKFHTPSRRSLHCLGESLKRLGSGAQLQFPLQIDAALQLKSSTLHTRIGEIAAYAGELLLRLSPQPRGPQHLQEYRAHFRARYGEHVDVPLLDLLSPENGLDAPDTYQHPLPCYQRRKFLAPESHSRRERILQTLLAEALHGGKQEIELTEALVRQLEQWRPALEEAPPSLEIYMQLQARSQSDLDQGKFAAIISRNCGSQAAGCTFGRFFDILDQKSRASLRSFARHEEACFQDAILVELTYQPRKARAANLTIRPALYEYEIAVGTTPSLPADRVIDLNDLVVGIRDNRFYLRSLRLAKQVIVRANHMLNIQSAPNLCRFLSEIGSDGTPCLQSFSWGALAHMPFLPRVVIKTSLTSTLVLCPAQWNLTQSTIAAAGNGSRKARQFRGLQIWRERWHVPRYVYFVESDRRLLLDLEHPILVNELFEEINSAADKVVILQEMLPDFQHLWLHDEQGAAYCSEIVVPLLRRGANISQQPSQRSPTLLKTSLTAHRPVIGQKDRSHYPGTRWSYLKWFVAHYQQDELIAGPIRTMAKNLREQGKIDMWFFIRYDDPYPHLRLRFHSKLDVDPYELLMTLLQWSQQLAQKGSIRSYCVDTYEQEIERYGGPDAMALAEQLFCIDSTIVSECLCALAMQQVSLDATALAVFLLDQFSTMWGVEPQLRLQWLDRYTDKYAFKAQFRPQRKWYCELLSASHLSNASNLGRQPADLLRLLEPHRSYVRSLTNELEHLSALDLLWGPLEPIWHSLNHMHCNRLLGINRQQEQLVYHFWRYTLESLLMRSKAQAEQERASH</sequence>
<evidence type="ECO:0000259" key="1">
    <source>
        <dbReference type="Pfam" id="PF04738"/>
    </source>
</evidence>
<reference evidence="3 4" key="1">
    <citation type="submission" date="2019-01" db="EMBL/GenBank/DDBJ databases">
        <title>Ktedonosporobacter rubrisoli SCAWS-G2.</title>
        <authorList>
            <person name="Huang Y."/>
            <person name="Yan B."/>
        </authorList>
    </citation>
    <scope>NUCLEOTIDE SEQUENCE [LARGE SCALE GENOMIC DNA]</scope>
    <source>
        <strain evidence="3 4">SCAWS-G2</strain>
    </source>
</reference>
<dbReference type="EMBL" id="CP035758">
    <property type="protein sequence ID" value="QBD82613.1"/>
    <property type="molecule type" value="Genomic_DNA"/>
</dbReference>
<feature type="domain" description="Thiopeptide-type bacteriocin biosynthesis" evidence="2">
    <location>
        <begin position="819"/>
        <end position="1081"/>
    </location>
</feature>
<dbReference type="Pfam" id="PF14028">
    <property type="entry name" value="Lant_dehydr_C"/>
    <property type="match status" value="1"/>
</dbReference>
<dbReference type="InterPro" id="IPR006827">
    <property type="entry name" value="Lant_deHydtase_N"/>
</dbReference>
<dbReference type="AlphaFoldDB" id="A0A4P6K3W2"/>
<protein>
    <recommendedName>
        <fullName evidence="5">Lantibiotic dehydratase</fullName>
    </recommendedName>
</protein>
<dbReference type="Pfam" id="PF04738">
    <property type="entry name" value="Lant_dehydr_N"/>
    <property type="match status" value="1"/>
</dbReference>
<dbReference type="NCBIfam" id="TIGR03891">
    <property type="entry name" value="thiopep_ocin"/>
    <property type="match status" value="1"/>
</dbReference>
<dbReference type="Proteomes" id="UP000290365">
    <property type="component" value="Chromosome"/>
</dbReference>
<evidence type="ECO:0000313" key="3">
    <source>
        <dbReference type="EMBL" id="QBD82613.1"/>
    </source>
</evidence>